<organism evidence="4">
    <name type="scientific">marine metagenome</name>
    <dbReference type="NCBI Taxonomy" id="408172"/>
    <lineage>
        <taxon>unclassified sequences</taxon>
        <taxon>metagenomes</taxon>
        <taxon>ecological metagenomes</taxon>
    </lineage>
</organism>
<dbReference type="GO" id="GO:0031415">
    <property type="term" value="C:NatA complex"/>
    <property type="evidence" value="ECO:0007669"/>
    <property type="project" value="InterPro"/>
</dbReference>
<dbReference type="SUPFAM" id="SSF55729">
    <property type="entry name" value="Acyl-CoA N-acyltransferases (Nat)"/>
    <property type="match status" value="1"/>
</dbReference>
<sequence>MAHELVVTPTAGHWILDDESSMIGYIMSYIVHYEVQIINIAVRLSCQYRGYGKRILSEFLSQFNKKTYLFLEVRESNLPAYQLYSHFGFEQIDIRRKYYHDGEDAIVMAKMGNKVPANVN</sequence>
<feature type="domain" description="N-acetyltransferase" evidence="3">
    <location>
        <begin position="1"/>
        <end position="113"/>
    </location>
</feature>
<dbReference type="PANTHER" id="PTHR23091:SF4">
    <property type="entry name" value="N-TERMINAL AMINO-ACID N(ALPHA)-ACETYLTRANSFERASE NATA"/>
    <property type="match status" value="1"/>
</dbReference>
<dbReference type="InterPro" id="IPR016181">
    <property type="entry name" value="Acyl_CoA_acyltransferase"/>
</dbReference>
<dbReference type="InterPro" id="IPR006464">
    <property type="entry name" value="AcTrfase_RimI/Ard1"/>
</dbReference>
<evidence type="ECO:0000313" key="4">
    <source>
        <dbReference type="EMBL" id="SVB92227.1"/>
    </source>
</evidence>
<dbReference type="GO" id="GO:0004596">
    <property type="term" value="F:protein-N-terminal amino-acid acetyltransferase activity"/>
    <property type="evidence" value="ECO:0007669"/>
    <property type="project" value="InterPro"/>
</dbReference>
<dbReference type="InterPro" id="IPR045047">
    <property type="entry name" value="Ard1-like"/>
</dbReference>
<keyword evidence="2" id="KW-0012">Acyltransferase</keyword>
<dbReference type="Gene3D" id="3.40.630.30">
    <property type="match status" value="1"/>
</dbReference>
<dbReference type="AlphaFoldDB" id="A0A382HZ41"/>
<dbReference type="NCBIfam" id="TIGR01575">
    <property type="entry name" value="rimI"/>
    <property type="match status" value="1"/>
</dbReference>
<dbReference type="EMBL" id="UINC01064002">
    <property type="protein sequence ID" value="SVB92227.1"/>
    <property type="molecule type" value="Genomic_DNA"/>
</dbReference>
<dbReference type="InterPro" id="IPR000182">
    <property type="entry name" value="GNAT_dom"/>
</dbReference>
<dbReference type="PROSITE" id="PS51186">
    <property type="entry name" value="GNAT"/>
    <property type="match status" value="1"/>
</dbReference>
<dbReference type="PANTHER" id="PTHR23091">
    <property type="entry name" value="N-TERMINAL ACETYLTRANSFERASE"/>
    <property type="match status" value="1"/>
</dbReference>
<gene>
    <name evidence="4" type="ORF">METZ01_LOCUS245081</name>
</gene>
<keyword evidence="1" id="KW-0808">Transferase</keyword>
<feature type="non-terminal residue" evidence="4">
    <location>
        <position position="120"/>
    </location>
</feature>
<proteinExistence type="predicted"/>
<evidence type="ECO:0000259" key="3">
    <source>
        <dbReference type="PROSITE" id="PS51186"/>
    </source>
</evidence>
<dbReference type="Pfam" id="PF00583">
    <property type="entry name" value="Acetyltransf_1"/>
    <property type="match status" value="1"/>
</dbReference>
<name>A0A382HZ41_9ZZZZ</name>
<evidence type="ECO:0000256" key="1">
    <source>
        <dbReference type="ARBA" id="ARBA00022679"/>
    </source>
</evidence>
<evidence type="ECO:0000256" key="2">
    <source>
        <dbReference type="ARBA" id="ARBA00023315"/>
    </source>
</evidence>
<protein>
    <recommendedName>
        <fullName evidence="3">N-acetyltransferase domain-containing protein</fullName>
    </recommendedName>
</protein>
<reference evidence="4" key="1">
    <citation type="submission" date="2018-05" db="EMBL/GenBank/DDBJ databases">
        <authorList>
            <person name="Lanie J.A."/>
            <person name="Ng W.-L."/>
            <person name="Kazmierczak K.M."/>
            <person name="Andrzejewski T.M."/>
            <person name="Davidsen T.M."/>
            <person name="Wayne K.J."/>
            <person name="Tettelin H."/>
            <person name="Glass J.I."/>
            <person name="Rusch D."/>
            <person name="Podicherti R."/>
            <person name="Tsui H.-C.T."/>
            <person name="Winkler M.E."/>
        </authorList>
    </citation>
    <scope>NUCLEOTIDE SEQUENCE</scope>
</reference>
<accession>A0A382HZ41</accession>